<organism evidence="1 2">
    <name type="scientific">Phocaeicola vulgatus</name>
    <name type="common">Bacteroides vulgatus</name>
    <dbReference type="NCBI Taxonomy" id="821"/>
    <lineage>
        <taxon>Bacteria</taxon>
        <taxon>Pseudomonadati</taxon>
        <taxon>Bacteroidota</taxon>
        <taxon>Bacteroidia</taxon>
        <taxon>Bacteroidales</taxon>
        <taxon>Bacteroidaceae</taxon>
        <taxon>Phocaeicola</taxon>
    </lineage>
</organism>
<evidence type="ECO:0000313" key="2">
    <source>
        <dbReference type="Proteomes" id="UP000736888"/>
    </source>
</evidence>
<proteinExistence type="predicted"/>
<dbReference type="EMBL" id="JAHPYS010000005">
    <property type="protein sequence ID" value="MBU9137871.1"/>
    <property type="molecule type" value="Genomic_DNA"/>
</dbReference>
<protein>
    <submittedName>
        <fullName evidence="1">Uncharacterized protein</fullName>
    </submittedName>
</protein>
<dbReference type="RefSeq" id="WP_134996374.1">
    <property type="nucleotide sequence ID" value="NZ_JADMQI010000050.1"/>
</dbReference>
<sequence>MKQTLESSSDDVLYLQGPYVQARQLADLIHKSSGKGFSLNMEWGRDELPLERYNVEKYVSTQC</sequence>
<gene>
    <name evidence="1" type="ORF">KTG10_03735</name>
</gene>
<evidence type="ECO:0000313" key="1">
    <source>
        <dbReference type="EMBL" id="MBU9137871.1"/>
    </source>
</evidence>
<dbReference type="Proteomes" id="UP000736888">
    <property type="component" value="Unassembled WGS sequence"/>
</dbReference>
<comment type="caution">
    <text evidence="1">The sequence shown here is derived from an EMBL/GenBank/DDBJ whole genome shotgun (WGS) entry which is preliminary data.</text>
</comment>
<accession>A0AAW4M820</accession>
<reference evidence="1" key="1">
    <citation type="submission" date="2021-06" db="EMBL/GenBank/DDBJ databases">
        <title>Collection of gut derived symbiotic bacterial strains cultured from healthy donors.</title>
        <authorList>
            <person name="Lin H."/>
            <person name="Littmann E."/>
            <person name="Pamer E.G."/>
        </authorList>
    </citation>
    <scope>NUCLEOTIDE SEQUENCE</scope>
    <source>
        <strain evidence="1">MSK.6.33</strain>
    </source>
</reference>
<dbReference type="AlphaFoldDB" id="A0AAW4M820"/>
<name>A0AAW4M820_PHOVU</name>